<name>A0A0B2ABQ5_9MICO</name>
<organism evidence="2 3">
    <name type="scientific">Microbacterium mangrovi</name>
    <dbReference type="NCBI Taxonomy" id="1348253"/>
    <lineage>
        <taxon>Bacteria</taxon>
        <taxon>Bacillati</taxon>
        <taxon>Actinomycetota</taxon>
        <taxon>Actinomycetes</taxon>
        <taxon>Micrococcales</taxon>
        <taxon>Microbacteriaceae</taxon>
        <taxon>Microbacterium</taxon>
    </lineage>
</organism>
<dbReference type="OrthoDB" id="4989780at2"/>
<evidence type="ECO:0000256" key="1">
    <source>
        <dbReference type="SAM" id="MobiDB-lite"/>
    </source>
</evidence>
<evidence type="ECO:0000313" key="3">
    <source>
        <dbReference type="Proteomes" id="UP000031030"/>
    </source>
</evidence>
<dbReference type="STRING" id="1348253.LK09_08670"/>
<comment type="caution">
    <text evidence="2">The sequence shown here is derived from an EMBL/GenBank/DDBJ whole genome shotgun (WGS) entry which is preliminary data.</text>
</comment>
<reference evidence="2 3" key="1">
    <citation type="submission" date="2014-11" db="EMBL/GenBank/DDBJ databases">
        <title>Genome sequence of Microbacterium mangrovi MUSC 115(T).</title>
        <authorList>
            <person name="Lee L.-H."/>
        </authorList>
    </citation>
    <scope>NUCLEOTIDE SEQUENCE [LARGE SCALE GENOMIC DNA]</scope>
    <source>
        <strain evidence="2 3">MUSC 115</strain>
    </source>
</reference>
<dbReference type="Proteomes" id="UP000031030">
    <property type="component" value="Unassembled WGS sequence"/>
</dbReference>
<dbReference type="EMBL" id="JTDK01000006">
    <property type="protein sequence ID" value="KHK99066.1"/>
    <property type="molecule type" value="Genomic_DNA"/>
</dbReference>
<accession>A0A0B2ABQ5</accession>
<gene>
    <name evidence="2" type="ORF">LK09_08670</name>
</gene>
<sequence length="146" mass="16874">MRRRRQSGSQAQAPRPPRHDRHGRAGRSLVTKPPLPPLDNRIDRFDMIAGSTAEFLRSVTPELRDVRYEFAALPLDEGVDGIQRWKVIPEEQRIVLFRIPIQRLSHLHRNDDLHRRFAVEEAVLRASAEYLGVSPWDLGPGRFHGF</sequence>
<dbReference type="AlphaFoldDB" id="A0A0B2ABQ5"/>
<evidence type="ECO:0000313" key="2">
    <source>
        <dbReference type="EMBL" id="KHK99066.1"/>
    </source>
</evidence>
<protein>
    <recommendedName>
        <fullName evidence="4">Metallopeptidase family protein</fullName>
    </recommendedName>
</protein>
<proteinExistence type="predicted"/>
<feature type="compositionally biased region" description="Basic residues" evidence="1">
    <location>
        <begin position="16"/>
        <end position="25"/>
    </location>
</feature>
<keyword evidence="3" id="KW-1185">Reference proteome</keyword>
<evidence type="ECO:0008006" key="4">
    <source>
        <dbReference type="Google" id="ProtNLM"/>
    </source>
</evidence>
<feature type="region of interest" description="Disordered" evidence="1">
    <location>
        <begin position="1"/>
        <end position="35"/>
    </location>
</feature>